<dbReference type="PROSITE" id="PS50977">
    <property type="entry name" value="HTH_TETR_2"/>
    <property type="match status" value="1"/>
</dbReference>
<keyword evidence="5" id="KW-1185">Reference proteome</keyword>
<organism evidence="4 5">
    <name type="scientific">Psychrosphaera algicola</name>
    <dbReference type="NCBI Taxonomy" id="3023714"/>
    <lineage>
        <taxon>Bacteria</taxon>
        <taxon>Pseudomonadati</taxon>
        <taxon>Pseudomonadota</taxon>
        <taxon>Gammaproteobacteria</taxon>
        <taxon>Alteromonadales</taxon>
        <taxon>Pseudoalteromonadaceae</taxon>
        <taxon>Psychrosphaera</taxon>
    </lineage>
</organism>
<sequence>MSSLNNLAIKMKRAISEIEKEQRKEQIVFAALDEFYLKGLKATKMEDIAIRCGISKGTLYLYFSSKKALFESAVEHIAMHKAQQIQSLMTNHNSVKEALDQLFEFIPNVIIDSPLPKLIKVLISDAFDFPDVIKTYKQNIIDQVLSTITIVLQAGKERGEVNIDDAALTAKLIVAPVIFAVVWKVLSEAENSPPLAVDVLLKQHQLIIYKALGITE</sequence>
<proteinExistence type="predicted"/>
<accession>A0ABT5FFK3</accession>
<dbReference type="Pfam" id="PF00440">
    <property type="entry name" value="TetR_N"/>
    <property type="match status" value="1"/>
</dbReference>
<feature type="DNA-binding region" description="H-T-H motif" evidence="2">
    <location>
        <begin position="44"/>
        <end position="63"/>
    </location>
</feature>
<gene>
    <name evidence="4" type="ORF">PN838_12185</name>
</gene>
<comment type="caution">
    <text evidence="4">The sequence shown here is derived from an EMBL/GenBank/DDBJ whole genome shotgun (WGS) entry which is preliminary data.</text>
</comment>
<dbReference type="SUPFAM" id="SSF48498">
    <property type="entry name" value="Tetracyclin repressor-like, C-terminal domain"/>
    <property type="match status" value="1"/>
</dbReference>
<dbReference type="InterPro" id="IPR009057">
    <property type="entry name" value="Homeodomain-like_sf"/>
</dbReference>
<dbReference type="InterPro" id="IPR001647">
    <property type="entry name" value="HTH_TetR"/>
</dbReference>
<dbReference type="InterPro" id="IPR036271">
    <property type="entry name" value="Tet_transcr_reg_TetR-rel_C_sf"/>
</dbReference>
<evidence type="ECO:0000259" key="3">
    <source>
        <dbReference type="PROSITE" id="PS50977"/>
    </source>
</evidence>
<keyword evidence="1 2" id="KW-0238">DNA-binding</keyword>
<name>A0ABT5FFK3_9GAMM</name>
<dbReference type="PANTHER" id="PTHR30055:SF226">
    <property type="entry name" value="HTH-TYPE TRANSCRIPTIONAL REGULATOR PKSA"/>
    <property type="match status" value="1"/>
</dbReference>
<feature type="domain" description="HTH tetR-type" evidence="3">
    <location>
        <begin position="21"/>
        <end position="81"/>
    </location>
</feature>
<dbReference type="PANTHER" id="PTHR30055">
    <property type="entry name" value="HTH-TYPE TRANSCRIPTIONAL REGULATOR RUTR"/>
    <property type="match status" value="1"/>
</dbReference>
<reference evidence="4 5" key="1">
    <citation type="submission" date="2023-01" db="EMBL/GenBank/DDBJ databases">
        <title>Psychrosphaera sp. nov., isolated from marine algae.</title>
        <authorList>
            <person name="Bayburt H."/>
            <person name="Choi B.J."/>
            <person name="Kim J.M."/>
            <person name="Choi D.G."/>
            <person name="Jeon C.O."/>
        </authorList>
    </citation>
    <scope>NUCLEOTIDE SEQUENCE [LARGE SCALE GENOMIC DNA]</scope>
    <source>
        <strain evidence="4 5">G1-22</strain>
    </source>
</reference>
<dbReference type="EMBL" id="JAQOMS010000002">
    <property type="protein sequence ID" value="MDC2889400.1"/>
    <property type="molecule type" value="Genomic_DNA"/>
</dbReference>
<dbReference type="Proteomes" id="UP001528411">
    <property type="component" value="Unassembled WGS sequence"/>
</dbReference>
<dbReference type="Pfam" id="PF14246">
    <property type="entry name" value="TetR_C_7"/>
    <property type="match status" value="1"/>
</dbReference>
<dbReference type="SUPFAM" id="SSF46689">
    <property type="entry name" value="Homeodomain-like"/>
    <property type="match status" value="1"/>
</dbReference>
<protein>
    <submittedName>
        <fullName evidence="4">TetR/AcrR family transcriptional regulator</fullName>
    </submittedName>
</protein>
<evidence type="ECO:0000313" key="4">
    <source>
        <dbReference type="EMBL" id="MDC2889400.1"/>
    </source>
</evidence>
<evidence type="ECO:0000313" key="5">
    <source>
        <dbReference type="Proteomes" id="UP001528411"/>
    </source>
</evidence>
<evidence type="ECO:0000256" key="2">
    <source>
        <dbReference type="PROSITE-ProRule" id="PRU00335"/>
    </source>
</evidence>
<dbReference type="Gene3D" id="1.10.357.10">
    <property type="entry name" value="Tetracycline Repressor, domain 2"/>
    <property type="match status" value="1"/>
</dbReference>
<dbReference type="InterPro" id="IPR039536">
    <property type="entry name" value="TetR_C_Proteobacteria"/>
</dbReference>
<dbReference type="PRINTS" id="PR00455">
    <property type="entry name" value="HTHTETR"/>
</dbReference>
<dbReference type="RefSeq" id="WP_272180847.1">
    <property type="nucleotide sequence ID" value="NZ_JAQOMS010000002.1"/>
</dbReference>
<dbReference type="InterPro" id="IPR050109">
    <property type="entry name" value="HTH-type_TetR-like_transc_reg"/>
</dbReference>
<evidence type="ECO:0000256" key="1">
    <source>
        <dbReference type="ARBA" id="ARBA00023125"/>
    </source>
</evidence>